<proteinExistence type="predicted"/>
<organism evidence="1 2">
    <name type="scientific">Nonomuraea dietziae</name>
    <dbReference type="NCBI Taxonomy" id="65515"/>
    <lineage>
        <taxon>Bacteria</taxon>
        <taxon>Bacillati</taxon>
        <taxon>Actinomycetota</taxon>
        <taxon>Actinomycetes</taxon>
        <taxon>Streptosporangiales</taxon>
        <taxon>Streptosporangiaceae</taxon>
        <taxon>Nonomuraea</taxon>
    </lineage>
</organism>
<dbReference type="RefSeq" id="WP_183649642.1">
    <property type="nucleotide sequence ID" value="NZ_JACIBV010000001.1"/>
</dbReference>
<dbReference type="PANTHER" id="PTHR43434:SF1">
    <property type="entry name" value="PHOSPHOGLYCOLATE PHOSPHATASE"/>
    <property type="match status" value="1"/>
</dbReference>
<evidence type="ECO:0000313" key="2">
    <source>
        <dbReference type="Proteomes" id="UP000579945"/>
    </source>
</evidence>
<keyword evidence="1" id="KW-0378">Hydrolase</keyword>
<dbReference type="GeneID" id="95390374"/>
<sequence length="233" mass="24384">MTARSGPEAVQAVMGKVQYLLLDFDGPVCDIFAGLPARTVAASLRATLEQAGAVLSPAVRATDDPLEVFRFSASLGSELNRLALRTLTELEVKAVRTARPTPGAVDLIERARDRGLIVGIVSNNSVAAVTAFLARGGLTDRVAYVSARSTADPSLMKPNPHLLDQALIHLAADPSFALLVGDSVTDVEACKHAGVVAVGYANRPGKAERLANAGAELVVTSMEELVVPLIQAH</sequence>
<dbReference type="PANTHER" id="PTHR43434">
    <property type="entry name" value="PHOSPHOGLYCOLATE PHOSPHATASE"/>
    <property type="match status" value="1"/>
</dbReference>
<comment type="caution">
    <text evidence="1">The sequence shown here is derived from an EMBL/GenBank/DDBJ whole genome shotgun (WGS) entry which is preliminary data.</text>
</comment>
<dbReference type="Pfam" id="PF00702">
    <property type="entry name" value="Hydrolase"/>
    <property type="match status" value="1"/>
</dbReference>
<dbReference type="SUPFAM" id="SSF56784">
    <property type="entry name" value="HAD-like"/>
    <property type="match status" value="1"/>
</dbReference>
<dbReference type="InterPro" id="IPR050155">
    <property type="entry name" value="HAD-like_hydrolase_sf"/>
</dbReference>
<protein>
    <submittedName>
        <fullName evidence="1">HAD superfamily hydrolase (TIGR01549 family)</fullName>
    </submittedName>
</protein>
<dbReference type="GO" id="GO:0005829">
    <property type="term" value="C:cytosol"/>
    <property type="evidence" value="ECO:0007669"/>
    <property type="project" value="TreeGrafter"/>
</dbReference>
<dbReference type="InterPro" id="IPR036412">
    <property type="entry name" value="HAD-like_sf"/>
</dbReference>
<dbReference type="Proteomes" id="UP000579945">
    <property type="component" value="Unassembled WGS sequence"/>
</dbReference>
<dbReference type="Gene3D" id="3.40.50.1000">
    <property type="entry name" value="HAD superfamily/HAD-like"/>
    <property type="match status" value="1"/>
</dbReference>
<dbReference type="InterPro" id="IPR006439">
    <property type="entry name" value="HAD-SF_hydro_IA"/>
</dbReference>
<evidence type="ECO:0000313" key="1">
    <source>
        <dbReference type="EMBL" id="MBB3728117.1"/>
    </source>
</evidence>
<dbReference type="InterPro" id="IPR023214">
    <property type="entry name" value="HAD_sf"/>
</dbReference>
<accession>A0A7W5VHW3</accession>
<dbReference type="AlphaFoldDB" id="A0A7W5VHW3"/>
<gene>
    <name evidence="1" type="ORF">FHR33_003977</name>
</gene>
<dbReference type="GO" id="GO:0006281">
    <property type="term" value="P:DNA repair"/>
    <property type="evidence" value="ECO:0007669"/>
    <property type="project" value="TreeGrafter"/>
</dbReference>
<dbReference type="NCBIfam" id="TIGR01549">
    <property type="entry name" value="HAD-SF-IA-v1"/>
    <property type="match status" value="1"/>
</dbReference>
<dbReference type="EMBL" id="JACIBV010000001">
    <property type="protein sequence ID" value="MBB3728117.1"/>
    <property type="molecule type" value="Genomic_DNA"/>
</dbReference>
<dbReference type="GO" id="GO:0008967">
    <property type="term" value="F:phosphoglycolate phosphatase activity"/>
    <property type="evidence" value="ECO:0007669"/>
    <property type="project" value="TreeGrafter"/>
</dbReference>
<dbReference type="CDD" id="cd01427">
    <property type="entry name" value="HAD_like"/>
    <property type="match status" value="1"/>
</dbReference>
<keyword evidence="2" id="KW-1185">Reference proteome</keyword>
<name>A0A7W5VHW3_9ACTN</name>
<reference evidence="1 2" key="1">
    <citation type="submission" date="2020-08" db="EMBL/GenBank/DDBJ databases">
        <title>Sequencing the genomes of 1000 actinobacteria strains.</title>
        <authorList>
            <person name="Klenk H.-P."/>
        </authorList>
    </citation>
    <scope>NUCLEOTIDE SEQUENCE [LARGE SCALE GENOMIC DNA]</scope>
    <source>
        <strain evidence="1 2">DSM 44320</strain>
    </source>
</reference>